<dbReference type="CDD" id="cd20628">
    <property type="entry name" value="CYP4"/>
    <property type="match status" value="1"/>
</dbReference>
<comment type="subcellular location">
    <subcellularLocation>
        <location evidence="3">Endoplasmic reticulum membrane</location>
        <topology evidence="3">Peripheral membrane protein</topology>
    </subcellularLocation>
    <subcellularLocation>
        <location evidence="2">Microsome membrane</location>
        <topology evidence="2">Peripheral membrane protein</topology>
    </subcellularLocation>
</comment>
<evidence type="ECO:0000313" key="17">
    <source>
        <dbReference type="Proteomes" id="UP000494165"/>
    </source>
</evidence>
<dbReference type="GO" id="GO:0020037">
    <property type="term" value="F:heme binding"/>
    <property type="evidence" value="ECO:0007669"/>
    <property type="project" value="InterPro"/>
</dbReference>
<proteinExistence type="inferred from homology"/>
<evidence type="ECO:0000256" key="14">
    <source>
        <dbReference type="RuleBase" id="RU000461"/>
    </source>
</evidence>
<dbReference type="AlphaFoldDB" id="A0A8S1BZF2"/>
<dbReference type="PANTHER" id="PTHR24291:SF189">
    <property type="entry name" value="CYTOCHROME P450 4C3-RELATED"/>
    <property type="match status" value="1"/>
</dbReference>
<dbReference type="InterPro" id="IPR001128">
    <property type="entry name" value="Cyt_P450"/>
</dbReference>
<dbReference type="OrthoDB" id="1470350at2759"/>
<feature type="transmembrane region" description="Helical" evidence="15">
    <location>
        <begin position="6"/>
        <end position="25"/>
    </location>
</feature>
<keyword evidence="8" id="KW-0492">Microsome</keyword>
<dbReference type="Gene3D" id="1.10.630.10">
    <property type="entry name" value="Cytochrome P450"/>
    <property type="match status" value="1"/>
</dbReference>
<evidence type="ECO:0000256" key="2">
    <source>
        <dbReference type="ARBA" id="ARBA00004174"/>
    </source>
</evidence>
<evidence type="ECO:0000256" key="5">
    <source>
        <dbReference type="ARBA" id="ARBA00022617"/>
    </source>
</evidence>
<keyword evidence="17" id="KW-1185">Reference proteome</keyword>
<evidence type="ECO:0000256" key="11">
    <source>
        <dbReference type="ARBA" id="ARBA00023033"/>
    </source>
</evidence>
<accession>A0A8S1BZF2</accession>
<evidence type="ECO:0000256" key="13">
    <source>
        <dbReference type="PIRSR" id="PIRSR602401-1"/>
    </source>
</evidence>
<dbReference type="PRINTS" id="PR00385">
    <property type="entry name" value="P450"/>
</dbReference>
<keyword evidence="15" id="KW-0812">Transmembrane</keyword>
<keyword evidence="11 14" id="KW-0503">Monooxygenase</keyword>
<dbReference type="InterPro" id="IPR017972">
    <property type="entry name" value="Cyt_P450_CS"/>
</dbReference>
<evidence type="ECO:0000256" key="3">
    <source>
        <dbReference type="ARBA" id="ARBA00004406"/>
    </source>
</evidence>
<evidence type="ECO:0000256" key="9">
    <source>
        <dbReference type="ARBA" id="ARBA00023002"/>
    </source>
</evidence>
<evidence type="ECO:0000313" key="16">
    <source>
        <dbReference type="EMBL" id="CAB3362140.1"/>
    </source>
</evidence>
<dbReference type="Pfam" id="PF00067">
    <property type="entry name" value="p450"/>
    <property type="match status" value="1"/>
</dbReference>
<dbReference type="InterPro" id="IPR002401">
    <property type="entry name" value="Cyt_P450_E_grp-I"/>
</dbReference>
<dbReference type="GO" id="GO:0016705">
    <property type="term" value="F:oxidoreductase activity, acting on paired donors, with incorporation or reduction of molecular oxygen"/>
    <property type="evidence" value="ECO:0007669"/>
    <property type="project" value="InterPro"/>
</dbReference>
<evidence type="ECO:0000256" key="12">
    <source>
        <dbReference type="ARBA" id="ARBA00023136"/>
    </source>
</evidence>
<dbReference type="GO" id="GO:0005789">
    <property type="term" value="C:endoplasmic reticulum membrane"/>
    <property type="evidence" value="ECO:0007669"/>
    <property type="project" value="UniProtKB-SubCell"/>
</dbReference>
<keyword evidence="7" id="KW-0256">Endoplasmic reticulum</keyword>
<keyword evidence="9 14" id="KW-0560">Oxidoreductase</keyword>
<dbReference type="PRINTS" id="PR00463">
    <property type="entry name" value="EP450I"/>
</dbReference>
<comment type="similarity">
    <text evidence="4 14">Belongs to the cytochrome P450 family.</text>
</comment>
<dbReference type="SUPFAM" id="SSF48264">
    <property type="entry name" value="Cytochrome P450"/>
    <property type="match status" value="1"/>
</dbReference>
<keyword evidence="5 13" id="KW-0349">Heme</keyword>
<evidence type="ECO:0008006" key="18">
    <source>
        <dbReference type="Google" id="ProtNLM"/>
    </source>
</evidence>
<gene>
    <name evidence="16" type="ORF">CLODIP_2_CD01875</name>
</gene>
<keyword evidence="15" id="KW-1133">Transmembrane helix</keyword>
<evidence type="ECO:0000256" key="6">
    <source>
        <dbReference type="ARBA" id="ARBA00022723"/>
    </source>
</evidence>
<dbReference type="PANTHER" id="PTHR24291">
    <property type="entry name" value="CYTOCHROME P450 FAMILY 4"/>
    <property type="match status" value="1"/>
</dbReference>
<dbReference type="GO" id="GO:0005506">
    <property type="term" value="F:iron ion binding"/>
    <property type="evidence" value="ECO:0007669"/>
    <property type="project" value="InterPro"/>
</dbReference>
<dbReference type="EMBL" id="CADEPI010000007">
    <property type="protein sequence ID" value="CAB3362140.1"/>
    <property type="molecule type" value="Genomic_DNA"/>
</dbReference>
<evidence type="ECO:0000256" key="10">
    <source>
        <dbReference type="ARBA" id="ARBA00023004"/>
    </source>
</evidence>
<name>A0A8S1BZF2_9INSE</name>
<evidence type="ECO:0000256" key="8">
    <source>
        <dbReference type="ARBA" id="ARBA00022848"/>
    </source>
</evidence>
<evidence type="ECO:0000256" key="7">
    <source>
        <dbReference type="ARBA" id="ARBA00022824"/>
    </source>
</evidence>
<evidence type="ECO:0000256" key="1">
    <source>
        <dbReference type="ARBA" id="ARBA00001971"/>
    </source>
</evidence>
<feature type="binding site" description="axial binding residue" evidence="13">
    <location>
        <position position="458"/>
    </location>
    <ligand>
        <name>heme</name>
        <dbReference type="ChEBI" id="CHEBI:30413"/>
    </ligand>
    <ligandPart>
        <name>Fe</name>
        <dbReference type="ChEBI" id="CHEBI:18248"/>
    </ligandPart>
</feature>
<sequence length="521" mass="60525">MDYSWLATLLRVLLLFVAPLVFLTYKSLKHFKFVSIVDRIPGPWALPLIGNAPLMMRLSLSEMFQFMSTNAFTEFGHRVRFWLVDQPHVMITKASDCEKIMKGMQHHMKSLNYDLMLKEWMGEGLLTSKDDKWRVHRKILTPAFHFNILHEFLPILSKNSKILVEQLSQLPEYKSGKDFNIFDTVSLCALDIICESSMGTVINAQRSSQSPYVQTVNKLNELIALKYFSPRLRFNIFYKFSKVKRDTDYHLKVSADFTDKVIRERRQYLNSLRKENEAGREGEKKHLAFLDMLLDAEMRGEKYMTDKDLRDQVSTFMFEGHDTVTTGTCWALFMLGTHPEIQEKVVEELDQVFGDTGRAPTINDIAELKLLERCVKESQRLYPSVPFYQRHLREDAVLDDGTVIPAGCSVGFSVYRVHRDPEQYPDPEKFDPDRFLPENAASRHPYAYLPFSAGPRNCIGQKFALMEEKVVISTMLRKFRVEAAHKPEDAELQMSMVLRPKNGLRIRLYERTSHPHLAMQD</sequence>
<dbReference type="FunFam" id="1.10.630.10:FF:000182">
    <property type="entry name" value="Cytochrome P450 3A4"/>
    <property type="match status" value="1"/>
</dbReference>
<keyword evidence="6 13" id="KW-0479">Metal-binding</keyword>
<comment type="cofactor">
    <cofactor evidence="1 13">
        <name>heme</name>
        <dbReference type="ChEBI" id="CHEBI:30413"/>
    </cofactor>
</comment>
<keyword evidence="12 15" id="KW-0472">Membrane</keyword>
<keyword evidence="10 13" id="KW-0408">Iron</keyword>
<reference evidence="16 17" key="1">
    <citation type="submission" date="2020-04" db="EMBL/GenBank/DDBJ databases">
        <authorList>
            <person name="Alioto T."/>
            <person name="Alioto T."/>
            <person name="Gomez Garrido J."/>
        </authorList>
    </citation>
    <scope>NUCLEOTIDE SEQUENCE [LARGE SCALE GENOMIC DNA]</scope>
</reference>
<dbReference type="Proteomes" id="UP000494165">
    <property type="component" value="Unassembled WGS sequence"/>
</dbReference>
<protein>
    <recommendedName>
        <fullName evidence="18">Cytochrome P450</fullName>
    </recommendedName>
</protein>
<evidence type="ECO:0000256" key="4">
    <source>
        <dbReference type="ARBA" id="ARBA00010617"/>
    </source>
</evidence>
<comment type="caution">
    <text evidence="16">The sequence shown here is derived from an EMBL/GenBank/DDBJ whole genome shotgun (WGS) entry which is preliminary data.</text>
</comment>
<evidence type="ECO:0000256" key="15">
    <source>
        <dbReference type="SAM" id="Phobius"/>
    </source>
</evidence>
<organism evidence="16 17">
    <name type="scientific">Cloeon dipterum</name>
    <dbReference type="NCBI Taxonomy" id="197152"/>
    <lineage>
        <taxon>Eukaryota</taxon>
        <taxon>Metazoa</taxon>
        <taxon>Ecdysozoa</taxon>
        <taxon>Arthropoda</taxon>
        <taxon>Hexapoda</taxon>
        <taxon>Insecta</taxon>
        <taxon>Pterygota</taxon>
        <taxon>Palaeoptera</taxon>
        <taxon>Ephemeroptera</taxon>
        <taxon>Pisciforma</taxon>
        <taxon>Baetidae</taxon>
        <taxon>Cloeon</taxon>
    </lineage>
</organism>
<dbReference type="GO" id="GO:0004497">
    <property type="term" value="F:monooxygenase activity"/>
    <property type="evidence" value="ECO:0007669"/>
    <property type="project" value="UniProtKB-KW"/>
</dbReference>
<dbReference type="InterPro" id="IPR036396">
    <property type="entry name" value="Cyt_P450_sf"/>
</dbReference>
<dbReference type="PROSITE" id="PS00086">
    <property type="entry name" value="CYTOCHROME_P450"/>
    <property type="match status" value="1"/>
</dbReference>
<dbReference type="InterPro" id="IPR050196">
    <property type="entry name" value="Cytochrome_P450_Monoox"/>
</dbReference>